<dbReference type="InterPro" id="IPR007096">
    <property type="entry name" value="RNA-dir_Rpol_cat_phage"/>
</dbReference>
<dbReference type="InterPro" id="IPR005093">
    <property type="entry name" value="RNArep_beta"/>
</dbReference>
<evidence type="ECO:0000256" key="2">
    <source>
        <dbReference type="ARBA" id="ARBA00022484"/>
    </source>
</evidence>
<organism evidence="11 12">
    <name type="scientific">ssRNA phage SRR5466364_4</name>
    <dbReference type="NCBI Taxonomy" id="2786398"/>
    <lineage>
        <taxon>Viruses</taxon>
        <taxon>Riboviria</taxon>
        <taxon>Orthornavirae</taxon>
        <taxon>Lenarviricota</taxon>
        <taxon>Leviviricetes</taxon>
        <taxon>Norzivirales</taxon>
        <taxon>Fiersviridae</taxon>
        <taxon>Pehohrivirus</taxon>
        <taxon>Pehohrivirus asiohabitans</taxon>
    </lineage>
</organism>
<evidence type="ECO:0000256" key="4">
    <source>
        <dbReference type="ARBA" id="ARBA00022695"/>
    </source>
</evidence>
<sequence length="702" mass="78661">MDINAWQTPPDDVKCMDMARAVASVFADRLPAAHPLVAALTRGDWEGVAKFRVDYRVAPEEVFLASQIIALFKKAPFLPVDTNPDEAAFAKFVESEANCERINELFRLRVEGRFCFDPLVEKILFSSSRKIAKVLGDLPEFSSLSFRFTSGASTELKKKETSIRSQLMADLACSESMYRSGLAARTMQAVPHWSNSQFAPAPDGPRSSQWRDVVLERAGYTVSYEKHIPSRLDAGYDYGGNVGYDAPYCPLREIPLWVRIDNAIFEFVPKTAFESRVIIKEPPLNKYVQTAYGDLIRERLKTVGLDIRKLQPRQSELARLGSLTAALATVDLTSASDNIAYLLVMDLLPYDWFDALDNCRSESVYNGGKDTVHVLEKFSGMGNGYTFPLQTLIFWAIVKSCVEIVSCEDDTVSVYGDDIICPVECIPNVLHVFSAIGFHINQSKSFWEGGFRESCGTDWLFGINVRPIYIKDYLSIEKLYTLHNGFFRLGEYEAAERVLSYIGCEDRVYGPDGFGDGHLLAHGYLGEPYLRTDHVKVWNEREWRTCKLRDTLGNPVKGPTGYDLRSFKTVAMEPLMDWDTSAKDNAAVLVVVESASKRKVALQERSSEFSAQYQSALKEYLGDGMSLASLGHAIKRARNAVMRHALPDEVVPTRQRRRGSFILPSDPFGVNESVVVSEYNVLGMPLPGSETAQIRTICYFAS</sequence>
<dbReference type="KEGG" id="vg:80398790"/>
<evidence type="ECO:0000256" key="7">
    <source>
        <dbReference type="ARBA" id="ARBA00030248"/>
    </source>
</evidence>
<dbReference type="Proteomes" id="UP000677021">
    <property type="component" value="Segment"/>
</dbReference>
<proteinExistence type="predicted"/>
<dbReference type="GO" id="GO:0000166">
    <property type="term" value="F:nucleotide binding"/>
    <property type="evidence" value="ECO:0007669"/>
    <property type="project" value="UniProtKB-KW"/>
</dbReference>
<gene>
    <name evidence="11" type="primary">SRR5466364_4_4</name>
</gene>
<evidence type="ECO:0000313" key="11">
    <source>
        <dbReference type="EMBL" id="DAD50795.1"/>
    </source>
</evidence>
<dbReference type="PROSITE" id="PS50522">
    <property type="entry name" value="RDRP_PHAGE"/>
    <property type="match status" value="1"/>
</dbReference>
<dbReference type="GeneID" id="80398790"/>
<dbReference type="SUPFAM" id="SSF56672">
    <property type="entry name" value="DNA/RNA polymerases"/>
    <property type="match status" value="1"/>
</dbReference>
<evidence type="ECO:0000256" key="5">
    <source>
        <dbReference type="ARBA" id="ARBA00022741"/>
    </source>
</evidence>
<evidence type="ECO:0000256" key="9">
    <source>
        <dbReference type="PIRSR" id="PIRSR605093-1"/>
    </source>
</evidence>
<evidence type="ECO:0000256" key="3">
    <source>
        <dbReference type="ARBA" id="ARBA00022679"/>
    </source>
</evidence>
<evidence type="ECO:0000256" key="8">
    <source>
        <dbReference type="ARBA" id="ARBA00048744"/>
    </source>
</evidence>
<dbReference type="RefSeq" id="YP_010769699.1">
    <property type="nucleotide sequence ID" value="NC_074050.1"/>
</dbReference>
<keyword evidence="5" id="KW-0547">Nucleotide-binding</keyword>
<evidence type="ECO:0000256" key="6">
    <source>
        <dbReference type="ARBA" id="ARBA00022953"/>
    </source>
</evidence>
<accession>A0A8S5L020</accession>
<keyword evidence="3" id="KW-0808">Transferase</keyword>
<keyword evidence="9" id="KW-0460">Magnesium</keyword>
<keyword evidence="2 11" id="KW-0696">RNA-directed RNA polymerase</keyword>
<protein>
    <recommendedName>
        <fullName evidence="1">RNA-directed RNA polymerase</fullName>
        <ecNumber evidence="1">2.7.7.48</ecNumber>
    </recommendedName>
    <alternativeName>
        <fullName evidence="7">RNA replicase beta chain</fullName>
    </alternativeName>
</protein>
<feature type="binding site" evidence="9">
    <location>
        <position position="417"/>
    </location>
    <ligand>
        <name>Mg(2+)</name>
        <dbReference type="ChEBI" id="CHEBI:18420"/>
        <label>2</label>
    </ligand>
</feature>
<feature type="binding site" evidence="9">
    <location>
        <position position="418"/>
    </location>
    <ligand>
        <name>Mg(2+)</name>
        <dbReference type="ChEBI" id="CHEBI:18420"/>
        <label>2</label>
    </ligand>
</feature>
<reference evidence="11" key="1">
    <citation type="submission" date="2020-09" db="EMBL/GenBank/DDBJ databases">
        <title>Leviviricetes taxonomy.</title>
        <authorList>
            <person name="Stockdale S.R."/>
            <person name="Callanan J."/>
            <person name="Adriaenssens E.M."/>
            <person name="Kuhn J.H."/>
            <person name="Rumnieks J."/>
            <person name="Shkoporov A."/>
            <person name="Draper L.A."/>
            <person name="Ross P."/>
            <person name="Hill C."/>
        </authorList>
    </citation>
    <scope>NUCLEOTIDE SEQUENCE</scope>
</reference>
<dbReference type="GO" id="GO:0046872">
    <property type="term" value="F:metal ion binding"/>
    <property type="evidence" value="ECO:0007669"/>
    <property type="project" value="UniProtKB-KW"/>
</dbReference>
<dbReference type="EMBL" id="BK013628">
    <property type="protein sequence ID" value="DAD50795.1"/>
    <property type="molecule type" value="Genomic_RNA"/>
</dbReference>
<keyword evidence="6" id="KW-0693">Viral RNA replication</keyword>
<keyword evidence="9" id="KW-0479">Metal-binding</keyword>
<keyword evidence="12" id="KW-1185">Reference proteome</keyword>
<dbReference type="InterPro" id="IPR043502">
    <property type="entry name" value="DNA/RNA_pol_sf"/>
</dbReference>
<dbReference type="GO" id="GO:0003968">
    <property type="term" value="F:RNA-directed RNA polymerase activity"/>
    <property type="evidence" value="ECO:0007669"/>
    <property type="project" value="UniProtKB-KW"/>
</dbReference>
<feature type="domain" description="RdRp catalytic" evidence="10">
    <location>
        <begin position="316"/>
        <end position="449"/>
    </location>
</feature>
<feature type="binding site" evidence="9">
    <location>
        <position position="331"/>
    </location>
    <ligand>
        <name>Mg(2+)</name>
        <dbReference type="ChEBI" id="CHEBI:18420"/>
        <label>2</label>
    </ligand>
</feature>
<name>A0A8S5L020_9VIRU</name>
<dbReference type="EC" id="2.7.7.48" evidence="1"/>
<evidence type="ECO:0000259" key="10">
    <source>
        <dbReference type="PROSITE" id="PS50522"/>
    </source>
</evidence>
<evidence type="ECO:0000256" key="1">
    <source>
        <dbReference type="ARBA" id="ARBA00012494"/>
    </source>
</evidence>
<dbReference type="GO" id="GO:0039694">
    <property type="term" value="P:viral RNA genome replication"/>
    <property type="evidence" value="ECO:0007669"/>
    <property type="project" value="InterPro"/>
</dbReference>
<dbReference type="Pfam" id="PF03431">
    <property type="entry name" value="RNA_replicase_B"/>
    <property type="match status" value="2"/>
</dbReference>
<comment type="cofactor">
    <cofactor evidence="9">
        <name>Mg(2+)</name>
        <dbReference type="ChEBI" id="CHEBI:18420"/>
    </cofactor>
    <text evidence="9">Binds 2 Mg(2+) per subunit.</text>
</comment>
<keyword evidence="4" id="KW-0548">Nucleotidyltransferase</keyword>
<evidence type="ECO:0000313" key="12">
    <source>
        <dbReference type="Proteomes" id="UP000677021"/>
    </source>
</evidence>
<comment type="catalytic activity">
    <reaction evidence="8">
        <text>RNA(n) + a ribonucleoside 5'-triphosphate = RNA(n+1) + diphosphate</text>
        <dbReference type="Rhea" id="RHEA:21248"/>
        <dbReference type="Rhea" id="RHEA-COMP:14527"/>
        <dbReference type="Rhea" id="RHEA-COMP:17342"/>
        <dbReference type="ChEBI" id="CHEBI:33019"/>
        <dbReference type="ChEBI" id="CHEBI:61557"/>
        <dbReference type="ChEBI" id="CHEBI:140395"/>
        <dbReference type="EC" id="2.7.7.48"/>
    </reaction>
</comment>